<proteinExistence type="inferred from homology"/>
<feature type="compositionally biased region" description="Polar residues" evidence="7">
    <location>
        <begin position="179"/>
        <end position="202"/>
    </location>
</feature>
<keyword evidence="10" id="KW-1185">Reference proteome</keyword>
<dbReference type="PANTHER" id="PTHR46458">
    <property type="entry name" value="BLR2807 PROTEIN"/>
    <property type="match status" value="1"/>
</dbReference>
<keyword evidence="3 6" id="KW-0561">Oxygen transport</keyword>
<dbReference type="Pfam" id="PF00042">
    <property type="entry name" value="Globin"/>
    <property type="match status" value="1"/>
</dbReference>
<dbReference type="GO" id="GO:0019825">
    <property type="term" value="F:oxygen binding"/>
    <property type="evidence" value="ECO:0007669"/>
    <property type="project" value="InterPro"/>
</dbReference>
<dbReference type="Gene3D" id="1.10.490.10">
    <property type="entry name" value="Globins"/>
    <property type="match status" value="1"/>
</dbReference>
<dbReference type="GO" id="GO:0020037">
    <property type="term" value="F:heme binding"/>
    <property type="evidence" value="ECO:0007669"/>
    <property type="project" value="InterPro"/>
</dbReference>
<dbReference type="EMBL" id="JASPKZ010009349">
    <property type="protein sequence ID" value="KAJ9577708.1"/>
    <property type="molecule type" value="Genomic_DNA"/>
</dbReference>
<feature type="domain" description="Globin" evidence="8">
    <location>
        <begin position="35"/>
        <end position="178"/>
    </location>
</feature>
<dbReference type="Proteomes" id="UP001233999">
    <property type="component" value="Unassembled WGS sequence"/>
</dbReference>
<evidence type="ECO:0000256" key="7">
    <source>
        <dbReference type="SAM" id="MobiDB-lite"/>
    </source>
</evidence>
<accession>A0AAD8E568</accession>
<dbReference type="PROSITE" id="PS01033">
    <property type="entry name" value="GLOBIN"/>
    <property type="match status" value="1"/>
</dbReference>
<gene>
    <name evidence="9" type="ORF">L9F63_005701</name>
</gene>
<dbReference type="InterPro" id="IPR044399">
    <property type="entry name" value="Mb-like_M"/>
</dbReference>
<comment type="similarity">
    <text evidence="6">Belongs to the globin family.</text>
</comment>
<evidence type="ECO:0000259" key="8">
    <source>
        <dbReference type="PROSITE" id="PS01033"/>
    </source>
</evidence>
<name>A0AAD8E568_DIPPU</name>
<dbReference type="InterPro" id="IPR000971">
    <property type="entry name" value="Globin"/>
</dbReference>
<keyword evidence="1 6" id="KW-0813">Transport</keyword>
<evidence type="ECO:0000256" key="2">
    <source>
        <dbReference type="ARBA" id="ARBA00022617"/>
    </source>
</evidence>
<reference evidence="9" key="2">
    <citation type="submission" date="2023-05" db="EMBL/GenBank/DDBJ databases">
        <authorList>
            <person name="Fouks B."/>
        </authorList>
    </citation>
    <scope>NUCLEOTIDE SEQUENCE</scope>
    <source>
        <strain evidence="9">Stay&amp;Tobe</strain>
        <tissue evidence="9">Testes</tissue>
    </source>
</reference>
<evidence type="ECO:0000256" key="3">
    <source>
        <dbReference type="ARBA" id="ARBA00022621"/>
    </source>
</evidence>
<dbReference type="GO" id="GO:0005344">
    <property type="term" value="F:oxygen carrier activity"/>
    <property type="evidence" value="ECO:0007669"/>
    <property type="project" value="UniProtKB-KW"/>
</dbReference>
<evidence type="ECO:0000256" key="5">
    <source>
        <dbReference type="ARBA" id="ARBA00023004"/>
    </source>
</evidence>
<evidence type="ECO:0000256" key="1">
    <source>
        <dbReference type="ARBA" id="ARBA00022448"/>
    </source>
</evidence>
<dbReference type="SUPFAM" id="SSF46458">
    <property type="entry name" value="Globin-like"/>
    <property type="match status" value="1"/>
</dbReference>
<sequence>MGATICHYLIGSESNEGICPICNKICPIKGKEKVNLTDKEKQLISESWNSFKEGGNENALEVLIICIKKSASYKRDLGIIKEEGELKSDSRVKSHADSVMQFVNTLVESINNQEKIQNTLTQISNYHQQTQIPISSLIIYKDTMIDFMLEKKMTAKEGSKAWHHFLDKLLDSLKKVAKETQTSESRQPSTSQISASSKSNIK</sequence>
<evidence type="ECO:0000313" key="10">
    <source>
        <dbReference type="Proteomes" id="UP001233999"/>
    </source>
</evidence>
<protein>
    <recommendedName>
        <fullName evidence="8">Globin domain-containing protein</fullName>
    </recommendedName>
</protein>
<evidence type="ECO:0000256" key="6">
    <source>
        <dbReference type="RuleBase" id="RU000356"/>
    </source>
</evidence>
<dbReference type="CDD" id="cd01040">
    <property type="entry name" value="Mb-like"/>
    <property type="match status" value="1"/>
</dbReference>
<evidence type="ECO:0000313" key="9">
    <source>
        <dbReference type="EMBL" id="KAJ9577708.1"/>
    </source>
</evidence>
<keyword evidence="4" id="KW-0479">Metal-binding</keyword>
<organism evidence="9 10">
    <name type="scientific">Diploptera punctata</name>
    <name type="common">Pacific beetle cockroach</name>
    <dbReference type="NCBI Taxonomy" id="6984"/>
    <lineage>
        <taxon>Eukaryota</taxon>
        <taxon>Metazoa</taxon>
        <taxon>Ecdysozoa</taxon>
        <taxon>Arthropoda</taxon>
        <taxon>Hexapoda</taxon>
        <taxon>Insecta</taxon>
        <taxon>Pterygota</taxon>
        <taxon>Neoptera</taxon>
        <taxon>Polyneoptera</taxon>
        <taxon>Dictyoptera</taxon>
        <taxon>Blattodea</taxon>
        <taxon>Blaberoidea</taxon>
        <taxon>Blaberidae</taxon>
        <taxon>Diplopterinae</taxon>
        <taxon>Diploptera</taxon>
    </lineage>
</organism>
<dbReference type="GO" id="GO:0046872">
    <property type="term" value="F:metal ion binding"/>
    <property type="evidence" value="ECO:0007669"/>
    <property type="project" value="UniProtKB-KW"/>
</dbReference>
<dbReference type="AlphaFoldDB" id="A0AAD8E568"/>
<dbReference type="InterPro" id="IPR012292">
    <property type="entry name" value="Globin/Proto"/>
</dbReference>
<evidence type="ECO:0000256" key="4">
    <source>
        <dbReference type="ARBA" id="ARBA00022723"/>
    </source>
</evidence>
<feature type="region of interest" description="Disordered" evidence="7">
    <location>
        <begin position="177"/>
        <end position="202"/>
    </location>
</feature>
<keyword evidence="5" id="KW-0408">Iron</keyword>
<dbReference type="PANTHER" id="PTHR46458:SF1">
    <property type="entry name" value="GEO09476P1"/>
    <property type="match status" value="1"/>
</dbReference>
<reference evidence="9" key="1">
    <citation type="journal article" date="2023" name="IScience">
        <title>Live-bearing cockroach genome reveals convergent evolutionary mechanisms linked to viviparity in insects and beyond.</title>
        <authorList>
            <person name="Fouks B."/>
            <person name="Harrison M.C."/>
            <person name="Mikhailova A.A."/>
            <person name="Marchal E."/>
            <person name="English S."/>
            <person name="Carruthers M."/>
            <person name="Jennings E.C."/>
            <person name="Chiamaka E.L."/>
            <person name="Frigard R.A."/>
            <person name="Pippel M."/>
            <person name="Attardo G.M."/>
            <person name="Benoit J.B."/>
            <person name="Bornberg-Bauer E."/>
            <person name="Tobe S.S."/>
        </authorList>
    </citation>
    <scope>NUCLEOTIDE SEQUENCE</scope>
    <source>
        <strain evidence="9">Stay&amp;Tobe</strain>
    </source>
</reference>
<dbReference type="InterPro" id="IPR050532">
    <property type="entry name" value="Globin-like_OT"/>
</dbReference>
<dbReference type="InterPro" id="IPR009050">
    <property type="entry name" value="Globin-like_sf"/>
</dbReference>
<comment type="caution">
    <text evidence="9">The sequence shown here is derived from an EMBL/GenBank/DDBJ whole genome shotgun (WGS) entry which is preliminary data.</text>
</comment>
<keyword evidence="2 6" id="KW-0349">Heme</keyword>